<dbReference type="GO" id="GO:0051301">
    <property type="term" value="P:cell division"/>
    <property type="evidence" value="ECO:0007669"/>
    <property type="project" value="UniProtKB-KW"/>
</dbReference>
<sequence length="902" mass="101574">MRSYTELEVKLQNEINLRRKAETSVASAEEKASVLEGKLSHLSESIEREKRNLNNDLAQFKRESKLSVARITANLERMECRAHNAEKESQLLKGQLDDLKKQLNECLQQKSEAETKLSRFTFQEVNYTDNNILVKHLQEELRNFETLEFLFKAEGEGRGRVMVSESHTPRVFRVEFKTFVIQVDDLSSGEAILITEKKREKNYRLSIGLGCVSWLIDQLRDFLKGKRQSSFRKFTGRFNSYQFWIEHHNNFNGSFLKFCKSVGGLIKTIILPLGRDAVGWRLMEANLSAIVYGVPKNSLGRDPLNNKRFQIESKAVESIQTYKEALQKQPVNNVLPQNKLLQVSSKKDENSIWQWFCSLQTNVEEAEWVARHKKITVNIKDEVSLCRWKQKCNSHGKRKFVSFGGWIEIEGLPFNLWTKETFQQIGDACGGYLETDYRTENFLSLFVARIKVKNNTCGLIPEFVDVIGNFEAFNVRINPVSLSSRKIAADDRKQMSTRIEKKSDGVFPRSSSGGFQISKKTTVENQKAVSGASGSGKPPSELRHAKGSIADGSCLQESRTEVAHLLAKKFNIDGLNDKVAITKPMGSQKVAETKHCGGGAAWQVGEYSGTKANLFFNTAPTCETVNRFKSLSPADFGGMQNPQTVANYRIANKSVLNCEDVWEEDKVVEETLVEDKSERYKGGDFSSEDFKNVESSFLIDELRDEYKELAVKGLNADLLEDSSLGMENLVDLAGILNDDSQVSSDSEEDDPVSSSEEEEDVCVLDSHEGILCDLFKDEDIQPELNSKGDRTEVVISESGKIMKKVKTRTASLHKRPTKTASNYASTSEGKTAERLGRFMSKLKVGTFPLKKNFTKGRSMVNGVTGKGENWKKGGNISMPLITYVKRGTRSDRGGKNSCNEDH</sequence>
<feature type="region of interest" description="Disordered" evidence="8">
    <location>
        <begin position="737"/>
        <end position="760"/>
    </location>
</feature>
<dbReference type="EMBL" id="JBEDUW010000005">
    <property type="protein sequence ID" value="KAK9928849.1"/>
    <property type="molecule type" value="Genomic_DNA"/>
</dbReference>
<evidence type="ECO:0000256" key="2">
    <source>
        <dbReference type="ARBA" id="ARBA00008029"/>
    </source>
</evidence>
<comment type="subcellular location">
    <subcellularLocation>
        <location evidence="1">Nucleus</location>
    </subcellularLocation>
</comment>
<evidence type="ECO:0000256" key="3">
    <source>
        <dbReference type="ARBA" id="ARBA00022618"/>
    </source>
</evidence>
<proteinExistence type="inferred from homology"/>
<evidence type="ECO:0000313" key="9">
    <source>
        <dbReference type="EMBL" id="KAK9928849.1"/>
    </source>
</evidence>
<dbReference type="GO" id="GO:0072686">
    <property type="term" value="C:mitotic spindle"/>
    <property type="evidence" value="ECO:0007669"/>
    <property type="project" value="TreeGrafter"/>
</dbReference>
<dbReference type="PANTHER" id="PTHR23168:SF0">
    <property type="entry name" value="MITOTIC SPINDLE ASSEMBLY CHECKPOINT PROTEIN MAD1"/>
    <property type="match status" value="1"/>
</dbReference>
<evidence type="ECO:0000256" key="4">
    <source>
        <dbReference type="ARBA" id="ARBA00022776"/>
    </source>
</evidence>
<accession>A0AAW1WXJ5</accession>
<dbReference type="Proteomes" id="UP001457282">
    <property type="component" value="Unassembled WGS sequence"/>
</dbReference>
<protein>
    <recommendedName>
        <fullName evidence="11">DUF4283 domain-containing protein</fullName>
    </recommendedName>
</protein>
<evidence type="ECO:0000313" key="10">
    <source>
        <dbReference type="Proteomes" id="UP001457282"/>
    </source>
</evidence>
<dbReference type="InterPro" id="IPR008672">
    <property type="entry name" value="Mad1"/>
</dbReference>
<evidence type="ECO:0000256" key="1">
    <source>
        <dbReference type="ARBA" id="ARBA00004123"/>
    </source>
</evidence>
<keyword evidence="4" id="KW-0498">Mitosis</keyword>
<evidence type="ECO:0000256" key="8">
    <source>
        <dbReference type="SAM" id="MobiDB-lite"/>
    </source>
</evidence>
<dbReference type="AlphaFoldDB" id="A0AAW1WXJ5"/>
<dbReference type="GO" id="GO:0005635">
    <property type="term" value="C:nuclear envelope"/>
    <property type="evidence" value="ECO:0007669"/>
    <property type="project" value="TreeGrafter"/>
</dbReference>
<dbReference type="GO" id="GO:0007094">
    <property type="term" value="P:mitotic spindle assembly checkpoint signaling"/>
    <property type="evidence" value="ECO:0007669"/>
    <property type="project" value="InterPro"/>
</dbReference>
<evidence type="ECO:0000256" key="5">
    <source>
        <dbReference type="ARBA" id="ARBA00023242"/>
    </source>
</evidence>
<evidence type="ECO:0008006" key="11">
    <source>
        <dbReference type="Google" id="ProtNLM"/>
    </source>
</evidence>
<gene>
    <name evidence="9" type="ORF">M0R45_025968</name>
</gene>
<feature type="region of interest" description="Disordered" evidence="8">
    <location>
        <begin position="523"/>
        <end position="545"/>
    </location>
</feature>
<name>A0AAW1WXJ5_RUBAR</name>
<dbReference type="GO" id="GO:0000776">
    <property type="term" value="C:kinetochore"/>
    <property type="evidence" value="ECO:0007669"/>
    <property type="project" value="TreeGrafter"/>
</dbReference>
<dbReference type="PANTHER" id="PTHR23168">
    <property type="entry name" value="MITOTIC SPINDLE ASSEMBLY CHECKPOINT PROTEIN MAD1 MITOTIC ARREST DEFICIENT-LIKE PROTEIN 1"/>
    <property type="match status" value="1"/>
</dbReference>
<keyword evidence="6" id="KW-0131">Cell cycle</keyword>
<feature type="region of interest" description="Disordered" evidence="8">
    <location>
        <begin position="805"/>
        <end position="828"/>
    </location>
</feature>
<keyword evidence="10" id="KW-1185">Reference proteome</keyword>
<keyword evidence="3" id="KW-0132">Cell division</keyword>
<feature type="compositionally biased region" description="Acidic residues" evidence="8">
    <location>
        <begin position="745"/>
        <end position="760"/>
    </location>
</feature>
<evidence type="ECO:0000256" key="7">
    <source>
        <dbReference type="SAM" id="Coils"/>
    </source>
</evidence>
<evidence type="ECO:0000256" key="6">
    <source>
        <dbReference type="ARBA" id="ARBA00023306"/>
    </source>
</evidence>
<keyword evidence="7" id="KW-0175">Coiled coil</keyword>
<keyword evidence="5" id="KW-0539">Nucleus</keyword>
<comment type="caution">
    <text evidence="9">The sequence shown here is derived from an EMBL/GenBank/DDBJ whole genome shotgun (WGS) entry which is preliminary data.</text>
</comment>
<feature type="compositionally biased region" description="Polar residues" evidence="8">
    <location>
        <begin position="818"/>
        <end position="828"/>
    </location>
</feature>
<feature type="coiled-coil region" evidence="7">
    <location>
        <begin position="11"/>
        <end position="116"/>
    </location>
</feature>
<feature type="compositionally biased region" description="Basic residues" evidence="8">
    <location>
        <begin position="805"/>
        <end position="817"/>
    </location>
</feature>
<comment type="similarity">
    <text evidence="2">Belongs to the MAD1 family.</text>
</comment>
<reference evidence="9 10" key="1">
    <citation type="journal article" date="2023" name="G3 (Bethesda)">
        <title>A chromosome-length genome assembly and annotation of blackberry (Rubus argutus, cv. 'Hillquist').</title>
        <authorList>
            <person name="Bruna T."/>
            <person name="Aryal R."/>
            <person name="Dudchenko O."/>
            <person name="Sargent D.J."/>
            <person name="Mead D."/>
            <person name="Buti M."/>
            <person name="Cavallini A."/>
            <person name="Hytonen T."/>
            <person name="Andres J."/>
            <person name="Pham M."/>
            <person name="Weisz D."/>
            <person name="Mascagni F."/>
            <person name="Usai G."/>
            <person name="Natali L."/>
            <person name="Bassil N."/>
            <person name="Fernandez G.E."/>
            <person name="Lomsadze A."/>
            <person name="Armour M."/>
            <person name="Olukolu B."/>
            <person name="Poorten T."/>
            <person name="Britton C."/>
            <person name="Davik J."/>
            <person name="Ashrafi H."/>
            <person name="Aiden E.L."/>
            <person name="Borodovsky M."/>
            <person name="Worthington M."/>
        </authorList>
    </citation>
    <scope>NUCLEOTIDE SEQUENCE [LARGE SCALE GENOMIC DNA]</scope>
    <source>
        <strain evidence="9">PI 553951</strain>
    </source>
</reference>
<dbReference type="GO" id="GO:0051315">
    <property type="term" value="P:attachment of mitotic spindle microtubules to kinetochore"/>
    <property type="evidence" value="ECO:0007669"/>
    <property type="project" value="TreeGrafter"/>
</dbReference>
<organism evidence="9 10">
    <name type="scientific">Rubus argutus</name>
    <name type="common">Southern blackberry</name>
    <dbReference type="NCBI Taxonomy" id="59490"/>
    <lineage>
        <taxon>Eukaryota</taxon>
        <taxon>Viridiplantae</taxon>
        <taxon>Streptophyta</taxon>
        <taxon>Embryophyta</taxon>
        <taxon>Tracheophyta</taxon>
        <taxon>Spermatophyta</taxon>
        <taxon>Magnoliopsida</taxon>
        <taxon>eudicotyledons</taxon>
        <taxon>Gunneridae</taxon>
        <taxon>Pentapetalae</taxon>
        <taxon>rosids</taxon>
        <taxon>fabids</taxon>
        <taxon>Rosales</taxon>
        <taxon>Rosaceae</taxon>
        <taxon>Rosoideae</taxon>
        <taxon>Rosoideae incertae sedis</taxon>
        <taxon>Rubus</taxon>
    </lineage>
</organism>